<dbReference type="AlphaFoldDB" id="A0A0L0BLD9"/>
<keyword evidence="1" id="KW-0175">Coiled coil</keyword>
<evidence type="ECO:0000259" key="2">
    <source>
        <dbReference type="PROSITE" id="PS50081"/>
    </source>
</evidence>
<evidence type="ECO:0000256" key="1">
    <source>
        <dbReference type="SAM" id="Coils"/>
    </source>
</evidence>
<name>A0A0L0BLD9_LUCCU</name>
<sequence length="214" mass="24974">MTQRCDHCNKCFNKTEVRVKCDFCDVYFHQECATQLNPSLTKTALDTIMLNSKLDNLEKYMREITTQLMEIKKDLSHSVNRNENFEKIINTKINKLEEENNGLRRQMNRADIIITGLPQTIPNEKLYSTVIDLAKALGLEITTSDLYLCSWIGKKSSVLVKFNSVLTRDSLMINYRANYDLKLNQIMSTENVQSRVYINAHHTPLVSKFRYYCR</sequence>
<proteinExistence type="predicted"/>
<dbReference type="SUPFAM" id="SSF57903">
    <property type="entry name" value="FYVE/PHD zinc finger"/>
    <property type="match status" value="1"/>
</dbReference>
<organism evidence="3 4">
    <name type="scientific">Lucilia cuprina</name>
    <name type="common">Green bottle fly</name>
    <name type="synonym">Australian sheep blowfly</name>
    <dbReference type="NCBI Taxonomy" id="7375"/>
    <lineage>
        <taxon>Eukaryota</taxon>
        <taxon>Metazoa</taxon>
        <taxon>Ecdysozoa</taxon>
        <taxon>Arthropoda</taxon>
        <taxon>Hexapoda</taxon>
        <taxon>Insecta</taxon>
        <taxon>Pterygota</taxon>
        <taxon>Neoptera</taxon>
        <taxon>Endopterygota</taxon>
        <taxon>Diptera</taxon>
        <taxon>Brachycera</taxon>
        <taxon>Muscomorpha</taxon>
        <taxon>Oestroidea</taxon>
        <taxon>Calliphoridae</taxon>
        <taxon>Luciliinae</taxon>
        <taxon>Lucilia</taxon>
    </lineage>
</organism>
<reference evidence="3 4" key="1">
    <citation type="journal article" date="2015" name="Nat. Commun.">
        <title>Lucilia cuprina genome unlocks parasitic fly biology to underpin future interventions.</title>
        <authorList>
            <person name="Anstead C.A."/>
            <person name="Korhonen P.K."/>
            <person name="Young N.D."/>
            <person name="Hall R.S."/>
            <person name="Jex A.R."/>
            <person name="Murali S.C."/>
            <person name="Hughes D.S."/>
            <person name="Lee S.F."/>
            <person name="Perry T."/>
            <person name="Stroehlein A.J."/>
            <person name="Ansell B.R."/>
            <person name="Breugelmans B."/>
            <person name="Hofmann A."/>
            <person name="Qu J."/>
            <person name="Dugan S."/>
            <person name="Lee S.L."/>
            <person name="Chao H."/>
            <person name="Dinh H."/>
            <person name="Han Y."/>
            <person name="Doddapaneni H.V."/>
            <person name="Worley K.C."/>
            <person name="Muzny D.M."/>
            <person name="Ioannidis P."/>
            <person name="Waterhouse R.M."/>
            <person name="Zdobnov E.M."/>
            <person name="James P.J."/>
            <person name="Bagnall N.H."/>
            <person name="Kotze A.C."/>
            <person name="Gibbs R.A."/>
            <person name="Richards S."/>
            <person name="Batterham P."/>
            <person name="Gasser R.B."/>
        </authorList>
    </citation>
    <scope>NUCLEOTIDE SEQUENCE [LARGE SCALE GENOMIC DNA]</scope>
    <source>
        <strain evidence="3 4">LS</strain>
        <tissue evidence="3">Full body</tissue>
    </source>
</reference>
<gene>
    <name evidence="3" type="ORF">FF38_00082</name>
</gene>
<dbReference type="InterPro" id="IPR002219">
    <property type="entry name" value="PKC_DAG/PE"/>
</dbReference>
<dbReference type="InterPro" id="IPR011011">
    <property type="entry name" value="Znf_FYVE_PHD"/>
</dbReference>
<feature type="coiled-coil region" evidence="1">
    <location>
        <begin position="54"/>
        <end position="113"/>
    </location>
</feature>
<keyword evidence="4" id="KW-1185">Reference proteome</keyword>
<dbReference type="EMBL" id="JRES01001702">
    <property type="protein sequence ID" value="KNC20768.1"/>
    <property type="molecule type" value="Genomic_DNA"/>
</dbReference>
<dbReference type="PROSITE" id="PS50081">
    <property type="entry name" value="ZF_DAG_PE_2"/>
    <property type="match status" value="1"/>
</dbReference>
<comment type="caution">
    <text evidence="3">The sequence shown here is derived from an EMBL/GenBank/DDBJ whole genome shotgun (WGS) entry which is preliminary data.</text>
</comment>
<dbReference type="Proteomes" id="UP000037069">
    <property type="component" value="Unassembled WGS sequence"/>
</dbReference>
<feature type="domain" description="Phorbol-ester/DAG-type" evidence="2">
    <location>
        <begin position="1"/>
        <end position="40"/>
    </location>
</feature>
<evidence type="ECO:0000313" key="3">
    <source>
        <dbReference type="EMBL" id="KNC20768.1"/>
    </source>
</evidence>
<accession>A0A0L0BLD9</accession>
<protein>
    <recommendedName>
        <fullName evidence="2">Phorbol-ester/DAG-type domain-containing protein</fullName>
    </recommendedName>
</protein>
<evidence type="ECO:0000313" key="4">
    <source>
        <dbReference type="Proteomes" id="UP000037069"/>
    </source>
</evidence>